<organism evidence="11 12">
    <name type="scientific">Crenichthys baileyi</name>
    <name type="common">White River springfish</name>
    <dbReference type="NCBI Taxonomy" id="28760"/>
    <lineage>
        <taxon>Eukaryota</taxon>
        <taxon>Metazoa</taxon>
        <taxon>Chordata</taxon>
        <taxon>Craniata</taxon>
        <taxon>Vertebrata</taxon>
        <taxon>Euteleostomi</taxon>
        <taxon>Actinopterygii</taxon>
        <taxon>Neopterygii</taxon>
        <taxon>Teleostei</taxon>
        <taxon>Neoteleostei</taxon>
        <taxon>Acanthomorphata</taxon>
        <taxon>Ovalentaria</taxon>
        <taxon>Atherinomorphae</taxon>
        <taxon>Cyprinodontiformes</taxon>
        <taxon>Goodeidae</taxon>
        <taxon>Crenichthys</taxon>
    </lineage>
</organism>
<dbReference type="AlphaFoldDB" id="A0AAV9S250"/>
<evidence type="ECO:0000313" key="11">
    <source>
        <dbReference type="EMBL" id="KAK5615350.1"/>
    </source>
</evidence>
<evidence type="ECO:0000259" key="10">
    <source>
        <dbReference type="Pfam" id="PF00021"/>
    </source>
</evidence>
<dbReference type="SUPFAM" id="SSF57302">
    <property type="entry name" value="Snake toxin-like"/>
    <property type="match status" value="2"/>
</dbReference>
<keyword evidence="12" id="KW-1185">Reference proteome</keyword>
<dbReference type="PANTHER" id="PTHR47613:SF1">
    <property type="entry name" value="SPERM ACROSOME MEMBRANE-ASSOCIATED PROTEIN 4"/>
    <property type="match status" value="1"/>
</dbReference>
<keyword evidence="2" id="KW-1003">Cell membrane</keyword>
<evidence type="ECO:0000256" key="8">
    <source>
        <dbReference type="ARBA" id="ARBA00023288"/>
    </source>
</evidence>
<name>A0AAV9S250_9TELE</name>
<evidence type="ECO:0000256" key="7">
    <source>
        <dbReference type="ARBA" id="ARBA00023180"/>
    </source>
</evidence>
<evidence type="ECO:0000256" key="4">
    <source>
        <dbReference type="ARBA" id="ARBA00022729"/>
    </source>
</evidence>
<dbReference type="Gene3D" id="2.10.60.10">
    <property type="entry name" value="CD59"/>
    <property type="match status" value="2"/>
</dbReference>
<dbReference type="PANTHER" id="PTHR47613">
    <property type="entry name" value="SPERM ACROSOME MEMBRANE-ASSOCIATED PROTEIN 4"/>
    <property type="match status" value="1"/>
</dbReference>
<feature type="domain" description="UPAR/Ly6" evidence="10">
    <location>
        <begin position="107"/>
        <end position="186"/>
    </location>
</feature>
<dbReference type="Pfam" id="PF00021">
    <property type="entry name" value="UPAR_LY6"/>
    <property type="match status" value="2"/>
</dbReference>
<evidence type="ECO:0000313" key="12">
    <source>
        <dbReference type="Proteomes" id="UP001311232"/>
    </source>
</evidence>
<keyword evidence="7" id="KW-0325">Glycoprotein</keyword>
<protein>
    <recommendedName>
        <fullName evidence="10">UPAR/Ly6 domain-containing protein</fullName>
    </recommendedName>
</protein>
<dbReference type="GO" id="GO:0035036">
    <property type="term" value="P:sperm-egg recognition"/>
    <property type="evidence" value="ECO:0007669"/>
    <property type="project" value="TreeGrafter"/>
</dbReference>
<feature type="domain" description="UPAR/Ly6" evidence="10">
    <location>
        <begin position="7"/>
        <end position="89"/>
    </location>
</feature>
<evidence type="ECO:0000256" key="3">
    <source>
        <dbReference type="ARBA" id="ARBA00022622"/>
    </source>
</evidence>
<dbReference type="EMBL" id="JAHHUM010000975">
    <property type="protein sequence ID" value="KAK5615350.1"/>
    <property type="molecule type" value="Genomic_DNA"/>
</dbReference>
<comment type="caution">
    <text evidence="11">The sequence shown here is derived from an EMBL/GenBank/DDBJ whole genome shotgun (WGS) entry which is preliminary data.</text>
</comment>
<keyword evidence="4" id="KW-0732">Signal</keyword>
<gene>
    <name evidence="11" type="ORF">CRENBAI_002556</name>
</gene>
<dbReference type="Proteomes" id="UP001311232">
    <property type="component" value="Unassembled WGS sequence"/>
</dbReference>
<dbReference type="GO" id="GO:0098552">
    <property type="term" value="C:side of membrane"/>
    <property type="evidence" value="ECO:0007669"/>
    <property type="project" value="UniProtKB-KW"/>
</dbReference>
<dbReference type="InterPro" id="IPR045860">
    <property type="entry name" value="Snake_toxin-like_sf"/>
</dbReference>
<keyword evidence="8" id="KW-0449">Lipoprotein</keyword>
<reference evidence="11 12" key="1">
    <citation type="submission" date="2021-06" db="EMBL/GenBank/DDBJ databases">
        <authorList>
            <person name="Palmer J.M."/>
        </authorList>
    </citation>
    <scope>NUCLEOTIDE SEQUENCE [LARGE SCALE GENOMIC DNA]</scope>
    <source>
        <strain evidence="11 12">MEX-2019</strain>
        <tissue evidence="11">Muscle</tissue>
    </source>
</reference>
<proteinExistence type="inferred from homology"/>
<dbReference type="CDD" id="cd00117">
    <property type="entry name" value="TFP"/>
    <property type="match status" value="1"/>
</dbReference>
<accession>A0AAV9S250</accession>
<keyword evidence="3" id="KW-0336">GPI-anchor</keyword>
<sequence length="212" mass="22293">MIVTGEALICNSCRVGFKGTCLFAFTETCNNSQSKCYSGNLVFNITNMMSLHTRGCLSKALCNYTEVGSLLTAGYTVTRDCCNTDYCNGATSVQLTLTAALGAVVTACRQCPVAVFGNCLFGKDVTSSEQESCAASEAKFNATGSPTLHSRGCLFSSFCGRTLTGTLIGATYTSTFSCCDTDLCNGATSVQLSLTVALSVAPLSSLWGFWEL</sequence>
<comment type="subcellular location">
    <subcellularLocation>
        <location evidence="1">Cell membrane</location>
        <topology evidence="1">Lipid-anchor</topology>
        <topology evidence="1">GPI-anchor</topology>
    </subcellularLocation>
</comment>
<dbReference type="GO" id="GO:0005886">
    <property type="term" value="C:plasma membrane"/>
    <property type="evidence" value="ECO:0007669"/>
    <property type="project" value="UniProtKB-SubCell"/>
</dbReference>
<evidence type="ECO:0000256" key="5">
    <source>
        <dbReference type="ARBA" id="ARBA00023136"/>
    </source>
</evidence>
<evidence type="ECO:0000256" key="9">
    <source>
        <dbReference type="ARBA" id="ARBA00029446"/>
    </source>
</evidence>
<evidence type="ECO:0000256" key="2">
    <source>
        <dbReference type="ARBA" id="ARBA00022475"/>
    </source>
</evidence>
<dbReference type="InterPro" id="IPR046354">
    <property type="entry name" value="SPACA4/Bouncer"/>
</dbReference>
<keyword evidence="5" id="KW-0472">Membrane</keyword>
<evidence type="ECO:0000256" key="6">
    <source>
        <dbReference type="ARBA" id="ARBA00023157"/>
    </source>
</evidence>
<keyword evidence="6" id="KW-1015">Disulfide bond</keyword>
<evidence type="ECO:0000256" key="1">
    <source>
        <dbReference type="ARBA" id="ARBA00004609"/>
    </source>
</evidence>
<comment type="similarity">
    <text evidence="9">Belongs to the SPACA4/bouncer family.</text>
</comment>
<dbReference type="InterPro" id="IPR016054">
    <property type="entry name" value="LY6_UPA_recep-like"/>
</dbReference>